<accession>A0A3A4FEM2</accession>
<dbReference type="GO" id="GO:0005886">
    <property type="term" value="C:plasma membrane"/>
    <property type="evidence" value="ECO:0007669"/>
    <property type="project" value="UniProtKB-SubCell"/>
</dbReference>
<feature type="transmembrane region" description="Helical" evidence="6">
    <location>
        <begin position="12"/>
        <end position="39"/>
    </location>
</feature>
<dbReference type="Proteomes" id="UP000266615">
    <property type="component" value="Unassembled WGS sequence"/>
</dbReference>
<keyword evidence="3 6" id="KW-0812">Transmembrane</keyword>
<evidence type="ECO:0000256" key="5">
    <source>
        <dbReference type="ARBA" id="ARBA00023136"/>
    </source>
</evidence>
<dbReference type="PANTHER" id="PTHR35007">
    <property type="entry name" value="INTEGRAL MEMBRANE PROTEIN-RELATED"/>
    <property type="match status" value="1"/>
</dbReference>
<organism evidence="8 9">
    <name type="scientific">Nesterenkonia natronophila</name>
    <dbReference type="NCBI Taxonomy" id="2174932"/>
    <lineage>
        <taxon>Bacteria</taxon>
        <taxon>Bacillati</taxon>
        <taxon>Actinomycetota</taxon>
        <taxon>Actinomycetes</taxon>
        <taxon>Micrococcales</taxon>
        <taxon>Micrococcaceae</taxon>
        <taxon>Nesterenkonia</taxon>
    </lineage>
</organism>
<evidence type="ECO:0000313" key="9">
    <source>
        <dbReference type="Proteomes" id="UP000266615"/>
    </source>
</evidence>
<comment type="subcellular location">
    <subcellularLocation>
        <location evidence="1">Cell membrane</location>
        <topology evidence="1">Multi-pass membrane protein</topology>
    </subcellularLocation>
</comment>
<feature type="transmembrane region" description="Helical" evidence="6">
    <location>
        <begin position="196"/>
        <end position="217"/>
    </location>
</feature>
<evidence type="ECO:0000256" key="6">
    <source>
        <dbReference type="SAM" id="Phobius"/>
    </source>
</evidence>
<keyword evidence="4 6" id="KW-1133">Transmembrane helix</keyword>
<evidence type="ECO:0000313" key="8">
    <source>
        <dbReference type="EMBL" id="RJN33254.1"/>
    </source>
</evidence>
<gene>
    <name evidence="8" type="ORF">D3250_04370</name>
</gene>
<keyword evidence="9" id="KW-1185">Reference proteome</keyword>
<dbReference type="PANTHER" id="PTHR35007:SF1">
    <property type="entry name" value="PILUS ASSEMBLY PROTEIN"/>
    <property type="match status" value="1"/>
</dbReference>
<keyword evidence="2" id="KW-1003">Cell membrane</keyword>
<reference evidence="8 9" key="1">
    <citation type="submission" date="2018-09" db="EMBL/GenBank/DDBJ databases">
        <title>Nesterenkonia natronophila sp. nov., an alkaliphilic actinobacteriume isolated from a soda lake, and emended description of the genus Nesterenkonia.</title>
        <authorList>
            <person name="Menes R.J."/>
            <person name="Iriarte A."/>
        </authorList>
    </citation>
    <scope>NUCLEOTIDE SEQUENCE [LARGE SCALE GENOMIC DNA]</scope>
    <source>
        <strain evidence="8 9">M8</strain>
    </source>
</reference>
<dbReference type="Pfam" id="PF00482">
    <property type="entry name" value="T2SSF"/>
    <property type="match status" value="1"/>
</dbReference>
<name>A0A3A4FEM2_9MICC</name>
<evidence type="ECO:0000259" key="7">
    <source>
        <dbReference type="Pfam" id="PF00482"/>
    </source>
</evidence>
<feature type="domain" description="Type II secretion system protein GspF" evidence="7">
    <location>
        <begin position="59"/>
        <end position="183"/>
    </location>
</feature>
<evidence type="ECO:0000256" key="4">
    <source>
        <dbReference type="ARBA" id="ARBA00022989"/>
    </source>
</evidence>
<protein>
    <submittedName>
        <fullName evidence="8">Type II secretion system protein F</fullName>
    </submittedName>
</protein>
<evidence type="ECO:0000256" key="3">
    <source>
        <dbReference type="ARBA" id="ARBA00022692"/>
    </source>
</evidence>
<dbReference type="EMBL" id="QYZP01000001">
    <property type="protein sequence ID" value="RJN33254.1"/>
    <property type="molecule type" value="Genomic_DNA"/>
</dbReference>
<evidence type="ECO:0000256" key="2">
    <source>
        <dbReference type="ARBA" id="ARBA00022475"/>
    </source>
</evidence>
<sequence length="230" mass="24845">MSSVGCAGLTFILIVLITGALPVGVCMGVFAALVPWGILRWQLSRRRKQLAEVWPDVVDHLRSAVRSGLALPEGLTELGTTGPEPLREPFTEFGADWRAGVPMGQALERLKVRLADPVGDRIVLALRTTRELGGTDLGRLLDTLADVLRENARTRSELEARQSWTVNGAKLAVAAPWIVVLLLSARPEAAEAYHSVTGMAVLSSGLIVSLVCYHLMLRIGALPAEERVLI</sequence>
<comment type="caution">
    <text evidence="8">The sequence shown here is derived from an EMBL/GenBank/DDBJ whole genome shotgun (WGS) entry which is preliminary data.</text>
</comment>
<dbReference type="AlphaFoldDB" id="A0A3A4FEM2"/>
<dbReference type="OrthoDB" id="3217742at2"/>
<keyword evidence="5 6" id="KW-0472">Membrane</keyword>
<feature type="transmembrane region" description="Helical" evidence="6">
    <location>
        <begin position="164"/>
        <end position="184"/>
    </location>
</feature>
<evidence type="ECO:0000256" key="1">
    <source>
        <dbReference type="ARBA" id="ARBA00004651"/>
    </source>
</evidence>
<proteinExistence type="predicted"/>
<dbReference type="InterPro" id="IPR018076">
    <property type="entry name" value="T2SS_GspF_dom"/>
</dbReference>